<gene>
    <name evidence="3" type="ORF">LZ496_01640</name>
</gene>
<comment type="caution">
    <text evidence="3">The sequence shown here is derived from an EMBL/GenBank/DDBJ whole genome shotgun (WGS) entry which is preliminary data.</text>
</comment>
<dbReference type="InterPro" id="IPR031304">
    <property type="entry name" value="SLT_2"/>
</dbReference>
<feature type="chain" id="PRO_5046309877" evidence="1">
    <location>
        <begin position="19"/>
        <end position="367"/>
    </location>
</feature>
<accession>A0ABT0RR59</accession>
<dbReference type="EMBL" id="JAMGBA010000001">
    <property type="protein sequence ID" value="MCL6697489.1"/>
    <property type="molecule type" value="Genomic_DNA"/>
</dbReference>
<dbReference type="RefSeq" id="WP_249902856.1">
    <property type="nucleotide sequence ID" value="NZ_JAMGBA010000001.1"/>
</dbReference>
<dbReference type="PANTHER" id="PTHR30163">
    <property type="entry name" value="MEMBRANE-BOUND LYTIC MUREIN TRANSGLYCOSYLASE B"/>
    <property type="match status" value="1"/>
</dbReference>
<dbReference type="Proteomes" id="UP001203410">
    <property type="component" value="Unassembled WGS sequence"/>
</dbReference>
<dbReference type="Pfam" id="PF13406">
    <property type="entry name" value="SLT_2"/>
    <property type="match status" value="1"/>
</dbReference>
<dbReference type="InterPro" id="IPR011970">
    <property type="entry name" value="MltB_2"/>
</dbReference>
<evidence type="ECO:0000313" key="3">
    <source>
        <dbReference type="EMBL" id="MCL6697489.1"/>
    </source>
</evidence>
<keyword evidence="4" id="KW-1185">Reference proteome</keyword>
<feature type="domain" description="Transglycosylase SLT" evidence="2">
    <location>
        <begin position="54"/>
        <end position="362"/>
    </location>
</feature>
<dbReference type="Gene3D" id="1.10.8.350">
    <property type="entry name" value="Bacterial muramidase"/>
    <property type="match status" value="1"/>
</dbReference>
<name>A0ABT0RR59_9SPHN</name>
<proteinExistence type="predicted"/>
<dbReference type="NCBIfam" id="TIGR02283">
    <property type="entry name" value="MltB_2"/>
    <property type="match status" value="1"/>
</dbReference>
<dbReference type="Gene3D" id="1.10.530.10">
    <property type="match status" value="1"/>
</dbReference>
<dbReference type="InterPro" id="IPR043426">
    <property type="entry name" value="MltB-like"/>
</dbReference>
<dbReference type="SUPFAM" id="SSF53955">
    <property type="entry name" value="Lysozyme-like"/>
    <property type="match status" value="1"/>
</dbReference>
<dbReference type="PANTHER" id="PTHR30163:SF8">
    <property type="entry name" value="LYTIC MUREIN TRANSGLYCOSYLASE"/>
    <property type="match status" value="1"/>
</dbReference>
<keyword evidence="1" id="KW-0732">Signal</keyword>
<evidence type="ECO:0000313" key="4">
    <source>
        <dbReference type="Proteomes" id="UP001203410"/>
    </source>
</evidence>
<feature type="signal peptide" evidence="1">
    <location>
        <begin position="1"/>
        <end position="18"/>
    </location>
</feature>
<reference evidence="3 4" key="1">
    <citation type="submission" date="2022-05" db="EMBL/GenBank/DDBJ databases">
        <authorList>
            <person name="Jo J.-H."/>
            <person name="Im W.-T."/>
        </authorList>
    </citation>
    <scope>NUCLEOTIDE SEQUENCE [LARGE SCALE GENOMIC DNA]</scope>
    <source>
        <strain evidence="3 4">NSE70-1</strain>
    </source>
</reference>
<evidence type="ECO:0000259" key="2">
    <source>
        <dbReference type="Pfam" id="PF13406"/>
    </source>
</evidence>
<evidence type="ECO:0000256" key="1">
    <source>
        <dbReference type="SAM" id="SignalP"/>
    </source>
</evidence>
<dbReference type="InterPro" id="IPR023346">
    <property type="entry name" value="Lysozyme-like_dom_sf"/>
</dbReference>
<sequence length="367" mass="40089">MRVALTLAVLIFGTSASAQVDPLAPLPAAPPQPVVQQAAQPVAASSATSSQMGFAAYKQRLSSLARSAGVREATIQSVIPYLSLNSSAIRLDRAQPGQINNPNATPPFAPYRRKHVTSDLIRRGAAKYREHYSRLMQIEQRMGVPASVILGIYGKETSYGRITGNFDVPDVLASLAYEGRRRDLFESEFVAALKLIDLGYSRSRLRGSWAGAMGYPQFMPSVVLRLRADGDGDGYADIWRSEDDAFASIGNYLRDAGWKAGMLWGVPVRVPSGFNRAAVRNPVTSTECPRVHARHSRPMTMAQWRALGVVPVSRSHRETDMATLIEPDGPGETAYLVTDNYRAILKYNCSNFYALSVLLLADGIIGR</sequence>
<protein>
    <submittedName>
        <fullName evidence="3">Lytic murein transglycosylase</fullName>
    </submittedName>
</protein>
<organism evidence="3 4">
    <name type="scientific">Sphingomonas caseinilyticus</name>
    <dbReference type="NCBI Taxonomy" id="2908205"/>
    <lineage>
        <taxon>Bacteria</taxon>
        <taxon>Pseudomonadati</taxon>
        <taxon>Pseudomonadota</taxon>
        <taxon>Alphaproteobacteria</taxon>
        <taxon>Sphingomonadales</taxon>
        <taxon>Sphingomonadaceae</taxon>
        <taxon>Sphingomonas</taxon>
    </lineage>
</organism>